<dbReference type="CDD" id="cd14016">
    <property type="entry name" value="STKc_CK1"/>
    <property type="match status" value="1"/>
</dbReference>
<feature type="compositionally biased region" description="Low complexity" evidence="6">
    <location>
        <begin position="9"/>
        <end position="21"/>
    </location>
</feature>
<dbReference type="PANTHER" id="PTHR11909">
    <property type="entry name" value="CASEIN KINASE-RELATED"/>
    <property type="match status" value="1"/>
</dbReference>
<dbReference type="Gene3D" id="1.10.510.10">
    <property type="entry name" value="Transferase(Phosphotransferase) domain 1"/>
    <property type="match status" value="1"/>
</dbReference>
<dbReference type="Pfam" id="PF00069">
    <property type="entry name" value="Pkinase"/>
    <property type="match status" value="1"/>
</dbReference>
<evidence type="ECO:0000256" key="5">
    <source>
        <dbReference type="RuleBase" id="RU000304"/>
    </source>
</evidence>
<evidence type="ECO:0000256" key="3">
    <source>
        <dbReference type="ARBA" id="ARBA00022840"/>
    </source>
</evidence>
<evidence type="ECO:0000256" key="4">
    <source>
        <dbReference type="PROSITE-ProRule" id="PRU10141"/>
    </source>
</evidence>
<evidence type="ECO:0000256" key="6">
    <source>
        <dbReference type="SAM" id="MobiDB-lite"/>
    </source>
</evidence>
<feature type="compositionally biased region" description="Polar residues" evidence="6">
    <location>
        <begin position="342"/>
        <end position="358"/>
    </location>
</feature>
<reference evidence="9" key="1">
    <citation type="submission" date="2015-09" db="EMBL/GenBank/DDBJ databases">
        <authorList>
            <consortium name="Pathogen Informatics"/>
        </authorList>
    </citation>
    <scope>NUCLEOTIDE SEQUENCE [LARGE SCALE GENOMIC DNA]</scope>
    <source>
        <strain evidence="9">Lake Konstanz</strain>
    </source>
</reference>
<feature type="compositionally biased region" description="Polar residues" evidence="6">
    <location>
        <begin position="403"/>
        <end position="412"/>
    </location>
</feature>
<keyword evidence="8" id="KW-0418">Kinase</keyword>
<comment type="similarity">
    <text evidence="5">Belongs to the protein kinase superfamily.</text>
</comment>
<feature type="domain" description="Protein kinase" evidence="7">
    <location>
        <begin position="33"/>
        <end position="315"/>
    </location>
</feature>
<evidence type="ECO:0000313" key="8">
    <source>
        <dbReference type="EMBL" id="CUF64299.1"/>
    </source>
</evidence>
<dbReference type="InterPro" id="IPR017441">
    <property type="entry name" value="Protein_kinase_ATP_BS"/>
</dbReference>
<dbReference type="InterPro" id="IPR011009">
    <property type="entry name" value="Kinase-like_dom_sf"/>
</dbReference>
<keyword evidence="3 4" id="KW-0067">ATP-binding</keyword>
<evidence type="ECO:0000313" key="9">
    <source>
        <dbReference type="Proteomes" id="UP000051952"/>
    </source>
</evidence>
<dbReference type="VEuPathDB" id="TriTrypDB:BSAL_64350"/>
<keyword evidence="8" id="KW-0808">Transferase</keyword>
<keyword evidence="5" id="KW-0723">Serine/threonine-protein kinase</keyword>
<dbReference type="EC" id="2.7.11.1" evidence="1"/>
<evidence type="ECO:0000256" key="2">
    <source>
        <dbReference type="ARBA" id="ARBA00022741"/>
    </source>
</evidence>
<dbReference type="InterPro" id="IPR008271">
    <property type="entry name" value="Ser/Thr_kinase_AS"/>
</dbReference>
<dbReference type="PROSITE" id="PS00108">
    <property type="entry name" value="PROTEIN_KINASE_ST"/>
    <property type="match status" value="1"/>
</dbReference>
<accession>A0A0S4IVY6</accession>
<dbReference type="InterPro" id="IPR050235">
    <property type="entry name" value="CK1_Ser-Thr_kinase"/>
</dbReference>
<dbReference type="FunFam" id="1.10.510.10:FF:000596">
    <property type="entry name" value="CK1 family protein kinase"/>
    <property type="match status" value="1"/>
</dbReference>
<evidence type="ECO:0000256" key="1">
    <source>
        <dbReference type="ARBA" id="ARBA00012513"/>
    </source>
</evidence>
<dbReference type="AlphaFoldDB" id="A0A0S4IVY6"/>
<keyword evidence="9" id="KW-1185">Reference proteome</keyword>
<feature type="binding site" evidence="4">
    <location>
        <position position="62"/>
    </location>
    <ligand>
        <name>ATP</name>
        <dbReference type="ChEBI" id="CHEBI:30616"/>
    </ligand>
</feature>
<dbReference type="SMART" id="SM00220">
    <property type="entry name" value="S_TKc"/>
    <property type="match status" value="1"/>
</dbReference>
<dbReference type="Proteomes" id="UP000051952">
    <property type="component" value="Unassembled WGS sequence"/>
</dbReference>
<evidence type="ECO:0000259" key="7">
    <source>
        <dbReference type="PROSITE" id="PS50011"/>
    </source>
</evidence>
<dbReference type="PROSITE" id="PS00107">
    <property type="entry name" value="PROTEIN_KINASE_ATP"/>
    <property type="match status" value="1"/>
</dbReference>
<dbReference type="PROSITE" id="PS50011">
    <property type="entry name" value="PROTEIN_KINASE_DOM"/>
    <property type="match status" value="1"/>
</dbReference>
<dbReference type="GO" id="GO:0004674">
    <property type="term" value="F:protein serine/threonine kinase activity"/>
    <property type="evidence" value="ECO:0007669"/>
    <property type="project" value="UniProtKB-KW"/>
</dbReference>
<name>A0A0S4IVY6_BODSA</name>
<sequence>MPEAPGNPPAAQAPQAASQSRARQNLQFGSGRFQLRAKLGSGSFGDIYRGFDAFQQREVAIKLEPSRTRHPQLGYESKVYRLLHSDPDPVIGIPQLFWFGIEGEYNAMAIELCGPCLEDLFNYCLRKFSLKTVLMIADQMLHRIEYIHAKGLIHRDIKPENFVFGLADRGHHLNIIDFGLSKRFFDNRTRTHIPFRENKPLTGTARYCSTNTHRGYEQSRRDDMESIGFLLIYFMVGQLPWQGIQAPDAASKTVRIGEKKIATPLEDLCKDCPPEFLSYMKHCRSLRFSEGPDYALLRGLFSNLMKQNDYEYDWVFDWVTKREDEVKTIPPRAAEGGAPSENRAQPGSQHGMSSSGATSREAAADQEGGRKDDTPRQQTPRSPGRAASNTGGGGGEAAETASPQQSAPKKDM</sequence>
<dbReference type="InterPro" id="IPR000719">
    <property type="entry name" value="Prot_kinase_dom"/>
</dbReference>
<organism evidence="8 9">
    <name type="scientific">Bodo saltans</name>
    <name type="common">Flagellated protozoan</name>
    <dbReference type="NCBI Taxonomy" id="75058"/>
    <lineage>
        <taxon>Eukaryota</taxon>
        <taxon>Discoba</taxon>
        <taxon>Euglenozoa</taxon>
        <taxon>Kinetoplastea</taxon>
        <taxon>Metakinetoplastina</taxon>
        <taxon>Eubodonida</taxon>
        <taxon>Bodonidae</taxon>
        <taxon>Bodo</taxon>
    </lineage>
</organism>
<protein>
    <recommendedName>
        <fullName evidence="1">non-specific serine/threonine protein kinase</fullName>
        <ecNumber evidence="1">2.7.11.1</ecNumber>
    </recommendedName>
</protein>
<dbReference type="OMA" id="LPWMNLV"/>
<dbReference type="SUPFAM" id="SSF56112">
    <property type="entry name" value="Protein kinase-like (PK-like)"/>
    <property type="match status" value="1"/>
</dbReference>
<dbReference type="OrthoDB" id="5800476at2759"/>
<proteinExistence type="inferred from homology"/>
<dbReference type="EMBL" id="CYKH01000375">
    <property type="protein sequence ID" value="CUF64299.1"/>
    <property type="molecule type" value="Genomic_DNA"/>
</dbReference>
<gene>
    <name evidence="8" type="ORF">BSAL_64350</name>
</gene>
<keyword evidence="2 4" id="KW-0547">Nucleotide-binding</keyword>
<dbReference type="GO" id="GO:0005524">
    <property type="term" value="F:ATP binding"/>
    <property type="evidence" value="ECO:0007669"/>
    <property type="project" value="UniProtKB-UniRule"/>
</dbReference>
<feature type="region of interest" description="Disordered" evidence="6">
    <location>
        <begin position="1"/>
        <end position="21"/>
    </location>
</feature>
<feature type="region of interest" description="Disordered" evidence="6">
    <location>
        <begin position="328"/>
        <end position="412"/>
    </location>
</feature>